<dbReference type="InterPro" id="IPR007227">
    <property type="entry name" value="Cell_shape_determining_MreD"/>
</dbReference>
<proteinExistence type="inferred from homology"/>
<comment type="caution">
    <text evidence="9">The sequence shown here is derived from an EMBL/GenBank/DDBJ whole genome shotgun (WGS) entry which is preliminary data.</text>
</comment>
<name>A0A069QM61_HOYLO</name>
<dbReference type="EMBL" id="JNGW01000030">
    <property type="protein sequence ID" value="KDR53104.1"/>
    <property type="molecule type" value="Genomic_DNA"/>
</dbReference>
<keyword evidence="7 8" id="KW-0472">Membrane</keyword>
<dbReference type="eggNOG" id="ENOG50315DF">
    <property type="taxonomic scope" value="Bacteria"/>
</dbReference>
<feature type="transmembrane region" description="Helical" evidence="8">
    <location>
        <begin position="12"/>
        <end position="34"/>
    </location>
</feature>
<comment type="similarity">
    <text evidence="2">Belongs to the MreD family.</text>
</comment>
<keyword evidence="6 8" id="KW-1133">Transmembrane helix</keyword>
<dbReference type="RefSeq" id="WP_009237452.1">
    <property type="nucleotide sequence ID" value="NZ_KB899227.1"/>
</dbReference>
<evidence type="ECO:0000256" key="3">
    <source>
        <dbReference type="ARBA" id="ARBA00022475"/>
    </source>
</evidence>
<gene>
    <name evidence="9" type="ORF">HMPREF1991_00830</name>
</gene>
<sequence length="180" mass="20454">MAERPIKAERKNTDMTVGVLKTLGTFLVFLLVQVLVLNHVHLFDSATPLLYIYMVLLFPRNYPKWGMLVWAFALGIGVDMFSNTPGVAAASLTLVALLRPYLLELFIQRESAEDLVPSIKVLGFGRYLFFAFINIFTYCLLFFSLEAFSFFNWLQWVLCVAGSTLLTLVLVMVLDNLRGR</sequence>
<dbReference type="NCBIfam" id="TIGR03426">
    <property type="entry name" value="shape_MreD"/>
    <property type="match status" value="1"/>
</dbReference>
<feature type="transmembrane region" description="Helical" evidence="8">
    <location>
        <begin position="127"/>
        <end position="147"/>
    </location>
</feature>
<feature type="transmembrane region" description="Helical" evidence="8">
    <location>
        <begin position="153"/>
        <end position="174"/>
    </location>
</feature>
<feature type="transmembrane region" description="Helical" evidence="8">
    <location>
        <begin position="88"/>
        <end position="107"/>
    </location>
</feature>
<comment type="subcellular location">
    <subcellularLocation>
        <location evidence="1">Cell membrane</location>
        <topology evidence="1">Multi-pass membrane protein</topology>
    </subcellularLocation>
</comment>
<organism evidence="9 10">
    <name type="scientific">Hoylesella loescheii DSM 19665 = JCM 12249 = ATCC 15930</name>
    <dbReference type="NCBI Taxonomy" id="1122985"/>
    <lineage>
        <taxon>Bacteria</taxon>
        <taxon>Pseudomonadati</taxon>
        <taxon>Bacteroidota</taxon>
        <taxon>Bacteroidia</taxon>
        <taxon>Bacteroidales</taxon>
        <taxon>Prevotellaceae</taxon>
        <taxon>Hoylesella</taxon>
    </lineage>
</organism>
<dbReference type="Proteomes" id="UP000027442">
    <property type="component" value="Unassembled WGS sequence"/>
</dbReference>
<evidence type="ECO:0000256" key="5">
    <source>
        <dbReference type="ARBA" id="ARBA00022960"/>
    </source>
</evidence>
<evidence type="ECO:0000256" key="1">
    <source>
        <dbReference type="ARBA" id="ARBA00004651"/>
    </source>
</evidence>
<evidence type="ECO:0000256" key="2">
    <source>
        <dbReference type="ARBA" id="ARBA00007776"/>
    </source>
</evidence>
<keyword evidence="5" id="KW-0133">Cell shape</keyword>
<evidence type="ECO:0000313" key="10">
    <source>
        <dbReference type="Proteomes" id="UP000027442"/>
    </source>
</evidence>
<evidence type="ECO:0000256" key="8">
    <source>
        <dbReference type="SAM" id="Phobius"/>
    </source>
</evidence>
<accession>A0A069QM61</accession>
<evidence type="ECO:0000256" key="4">
    <source>
        <dbReference type="ARBA" id="ARBA00022692"/>
    </source>
</evidence>
<dbReference type="GO" id="GO:0005886">
    <property type="term" value="C:plasma membrane"/>
    <property type="evidence" value="ECO:0007669"/>
    <property type="project" value="UniProtKB-SubCell"/>
</dbReference>
<evidence type="ECO:0000313" key="9">
    <source>
        <dbReference type="EMBL" id="KDR53104.1"/>
    </source>
</evidence>
<keyword evidence="4 8" id="KW-0812">Transmembrane</keyword>
<dbReference type="HOGENOM" id="CLU_125324_0_0_10"/>
<keyword evidence="10" id="KW-1185">Reference proteome</keyword>
<evidence type="ECO:0000256" key="7">
    <source>
        <dbReference type="ARBA" id="ARBA00023136"/>
    </source>
</evidence>
<keyword evidence="3" id="KW-1003">Cell membrane</keyword>
<reference evidence="9 10" key="1">
    <citation type="submission" date="2013-08" db="EMBL/GenBank/DDBJ databases">
        <authorList>
            <person name="Weinstock G."/>
            <person name="Sodergren E."/>
            <person name="Wylie T."/>
            <person name="Fulton L."/>
            <person name="Fulton R."/>
            <person name="Fronick C."/>
            <person name="O'Laughlin M."/>
            <person name="Godfrey J."/>
            <person name="Miner T."/>
            <person name="Herter B."/>
            <person name="Appelbaum E."/>
            <person name="Cordes M."/>
            <person name="Lek S."/>
            <person name="Wollam A."/>
            <person name="Pepin K.H."/>
            <person name="Palsikar V.B."/>
            <person name="Mitreva M."/>
            <person name="Wilson R.K."/>
        </authorList>
    </citation>
    <scope>NUCLEOTIDE SEQUENCE [LARGE SCALE GENOMIC DNA]</scope>
    <source>
        <strain evidence="9 10">ATCC 15930</strain>
    </source>
</reference>
<dbReference type="GO" id="GO:0008360">
    <property type="term" value="P:regulation of cell shape"/>
    <property type="evidence" value="ECO:0007669"/>
    <property type="project" value="UniProtKB-KW"/>
</dbReference>
<dbReference type="AlphaFoldDB" id="A0A069QM61"/>
<evidence type="ECO:0000256" key="6">
    <source>
        <dbReference type="ARBA" id="ARBA00022989"/>
    </source>
</evidence>
<protein>
    <submittedName>
        <fullName evidence="9">Rod shape-determining protein MreD</fullName>
    </submittedName>
</protein>
<dbReference type="PATRIC" id="fig|1122985.7.peg.859"/>